<evidence type="ECO:0000313" key="4">
    <source>
        <dbReference type="EMBL" id="QDT34494.1"/>
    </source>
</evidence>
<name>A0A517QS94_9PLAN</name>
<dbReference type="GO" id="GO:1902201">
    <property type="term" value="P:negative regulation of bacterial-type flagellum-dependent cell motility"/>
    <property type="evidence" value="ECO:0007669"/>
    <property type="project" value="TreeGrafter"/>
</dbReference>
<organism evidence="4 5">
    <name type="scientific">Thalassoglobus polymorphus</name>
    <dbReference type="NCBI Taxonomy" id="2527994"/>
    <lineage>
        <taxon>Bacteria</taxon>
        <taxon>Pseudomonadati</taxon>
        <taxon>Planctomycetota</taxon>
        <taxon>Planctomycetia</taxon>
        <taxon>Planctomycetales</taxon>
        <taxon>Planctomycetaceae</taxon>
        <taxon>Thalassoglobus</taxon>
    </lineage>
</organism>
<feature type="domain" description="GGDEF" evidence="3">
    <location>
        <begin position="175"/>
        <end position="310"/>
    </location>
</feature>
<keyword evidence="4" id="KW-0808">Transferase</keyword>
<dbReference type="PANTHER" id="PTHR45138:SF9">
    <property type="entry name" value="DIGUANYLATE CYCLASE DGCM-RELATED"/>
    <property type="match status" value="1"/>
</dbReference>
<proteinExistence type="predicted"/>
<dbReference type="AlphaFoldDB" id="A0A517QS94"/>
<sequence length="328" mass="36442">MLEREFRLTHEGGAKEKSRQFLHTQLVGDVLSTVDLDEHRYLIVVDGLGAILGVVETEELLKKVASPDPVERRRWYEMPLESTISARLDSYSPGHRQQQQSDSTNPLNEFFGTTISSGDDDLAAIFLEDELYLRWSSVKQILQHALVDPVTGLANRMVFERRLAEEWQRLDRVPSSICVILIDLDYFKSVNDQFGHAVGDVVLEAVGKTLQHQLRSYDLLVRYGGDEFAAVLTGCTASQLAIPVGRIQSGIQNLSLEGYPDLPDLSLSVGAVTFCSQLQAESIDDLICKADACLYRAKDHGRGCAFLSDLSSEDSTPVHVDSLVQSMI</sequence>
<dbReference type="Gene3D" id="3.30.70.270">
    <property type="match status" value="1"/>
</dbReference>
<dbReference type="InterPro" id="IPR029787">
    <property type="entry name" value="Nucleotide_cyclase"/>
</dbReference>
<dbReference type="KEGG" id="tpol:Mal48_37550"/>
<dbReference type="GO" id="GO:0043709">
    <property type="term" value="P:cell adhesion involved in single-species biofilm formation"/>
    <property type="evidence" value="ECO:0007669"/>
    <property type="project" value="TreeGrafter"/>
</dbReference>
<keyword evidence="4" id="KW-0548">Nucleotidyltransferase</keyword>
<comment type="catalytic activity">
    <reaction evidence="2">
        <text>2 GTP = 3',3'-c-di-GMP + 2 diphosphate</text>
        <dbReference type="Rhea" id="RHEA:24898"/>
        <dbReference type="ChEBI" id="CHEBI:33019"/>
        <dbReference type="ChEBI" id="CHEBI:37565"/>
        <dbReference type="ChEBI" id="CHEBI:58805"/>
        <dbReference type="EC" id="2.7.7.65"/>
    </reaction>
</comment>
<dbReference type="InterPro" id="IPR043128">
    <property type="entry name" value="Rev_trsase/Diguanyl_cyclase"/>
</dbReference>
<dbReference type="CDD" id="cd01949">
    <property type="entry name" value="GGDEF"/>
    <property type="match status" value="1"/>
</dbReference>
<evidence type="ECO:0000256" key="2">
    <source>
        <dbReference type="ARBA" id="ARBA00034247"/>
    </source>
</evidence>
<dbReference type="EMBL" id="CP036267">
    <property type="protein sequence ID" value="QDT34494.1"/>
    <property type="molecule type" value="Genomic_DNA"/>
</dbReference>
<gene>
    <name evidence="4" type="primary">adrA</name>
    <name evidence="4" type="ORF">Mal48_37550</name>
</gene>
<dbReference type="PANTHER" id="PTHR45138">
    <property type="entry name" value="REGULATORY COMPONENTS OF SENSORY TRANSDUCTION SYSTEM"/>
    <property type="match status" value="1"/>
</dbReference>
<dbReference type="Pfam" id="PF00990">
    <property type="entry name" value="GGDEF"/>
    <property type="match status" value="1"/>
</dbReference>
<accession>A0A517QS94</accession>
<dbReference type="OrthoDB" id="244535at2"/>
<dbReference type="FunFam" id="3.30.70.270:FF:000001">
    <property type="entry name" value="Diguanylate cyclase domain protein"/>
    <property type="match status" value="1"/>
</dbReference>
<dbReference type="GO" id="GO:0052621">
    <property type="term" value="F:diguanylate cyclase activity"/>
    <property type="evidence" value="ECO:0007669"/>
    <property type="project" value="UniProtKB-EC"/>
</dbReference>
<dbReference type="GO" id="GO:0005886">
    <property type="term" value="C:plasma membrane"/>
    <property type="evidence" value="ECO:0007669"/>
    <property type="project" value="TreeGrafter"/>
</dbReference>
<dbReference type="RefSeq" id="WP_145202518.1">
    <property type="nucleotide sequence ID" value="NZ_CP036267.1"/>
</dbReference>
<evidence type="ECO:0000256" key="1">
    <source>
        <dbReference type="ARBA" id="ARBA00012528"/>
    </source>
</evidence>
<dbReference type="InterPro" id="IPR000160">
    <property type="entry name" value="GGDEF_dom"/>
</dbReference>
<reference evidence="4 5" key="1">
    <citation type="submission" date="2019-02" db="EMBL/GenBank/DDBJ databases">
        <title>Deep-cultivation of Planctomycetes and their phenomic and genomic characterization uncovers novel biology.</title>
        <authorList>
            <person name="Wiegand S."/>
            <person name="Jogler M."/>
            <person name="Boedeker C."/>
            <person name="Pinto D."/>
            <person name="Vollmers J."/>
            <person name="Rivas-Marin E."/>
            <person name="Kohn T."/>
            <person name="Peeters S.H."/>
            <person name="Heuer A."/>
            <person name="Rast P."/>
            <person name="Oberbeckmann S."/>
            <person name="Bunk B."/>
            <person name="Jeske O."/>
            <person name="Meyerdierks A."/>
            <person name="Storesund J.E."/>
            <person name="Kallscheuer N."/>
            <person name="Luecker S."/>
            <person name="Lage O.M."/>
            <person name="Pohl T."/>
            <person name="Merkel B.J."/>
            <person name="Hornburger P."/>
            <person name="Mueller R.-W."/>
            <person name="Bruemmer F."/>
            <person name="Labrenz M."/>
            <person name="Spormann A.M."/>
            <person name="Op den Camp H."/>
            <person name="Overmann J."/>
            <person name="Amann R."/>
            <person name="Jetten M.S.M."/>
            <person name="Mascher T."/>
            <person name="Medema M.H."/>
            <person name="Devos D.P."/>
            <person name="Kaster A.-K."/>
            <person name="Ovreas L."/>
            <person name="Rohde M."/>
            <person name="Galperin M.Y."/>
            <person name="Jogler C."/>
        </authorList>
    </citation>
    <scope>NUCLEOTIDE SEQUENCE [LARGE SCALE GENOMIC DNA]</scope>
    <source>
        <strain evidence="4 5">Mal48</strain>
    </source>
</reference>
<dbReference type="NCBIfam" id="TIGR00254">
    <property type="entry name" value="GGDEF"/>
    <property type="match status" value="1"/>
</dbReference>
<protein>
    <recommendedName>
        <fullName evidence="1">diguanylate cyclase</fullName>
        <ecNumber evidence="1">2.7.7.65</ecNumber>
    </recommendedName>
</protein>
<evidence type="ECO:0000259" key="3">
    <source>
        <dbReference type="PROSITE" id="PS50887"/>
    </source>
</evidence>
<dbReference type="SUPFAM" id="SSF55073">
    <property type="entry name" value="Nucleotide cyclase"/>
    <property type="match status" value="1"/>
</dbReference>
<evidence type="ECO:0000313" key="5">
    <source>
        <dbReference type="Proteomes" id="UP000315724"/>
    </source>
</evidence>
<dbReference type="SMART" id="SM00267">
    <property type="entry name" value="GGDEF"/>
    <property type="match status" value="1"/>
</dbReference>
<keyword evidence="5" id="KW-1185">Reference proteome</keyword>
<dbReference type="EC" id="2.7.7.65" evidence="1"/>
<dbReference type="InterPro" id="IPR050469">
    <property type="entry name" value="Diguanylate_Cyclase"/>
</dbReference>
<dbReference type="PROSITE" id="PS50887">
    <property type="entry name" value="GGDEF"/>
    <property type="match status" value="1"/>
</dbReference>
<dbReference type="Proteomes" id="UP000315724">
    <property type="component" value="Chromosome"/>
</dbReference>